<feature type="compositionally biased region" description="Polar residues" evidence="3">
    <location>
        <begin position="1"/>
        <end position="10"/>
    </location>
</feature>
<feature type="compositionally biased region" description="Low complexity" evidence="3">
    <location>
        <begin position="530"/>
        <end position="553"/>
    </location>
</feature>
<dbReference type="CDD" id="cd12148">
    <property type="entry name" value="fungal_TF_MHR"/>
    <property type="match status" value="1"/>
</dbReference>
<comment type="subcellular location">
    <subcellularLocation>
        <location evidence="1">Nucleus</location>
    </subcellularLocation>
</comment>
<feature type="region of interest" description="Disordered" evidence="3">
    <location>
        <begin position="1"/>
        <end position="31"/>
    </location>
</feature>
<keyword evidence="5" id="KW-1185">Reference proteome</keyword>
<evidence type="ECO:0000313" key="4">
    <source>
        <dbReference type="EMBL" id="SPO41434.1"/>
    </source>
</evidence>
<evidence type="ECO:0000256" key="3">
    <source>
        <dbReference type="SAM" id="MobiDB-lite"/>
    </source>
</evidence>
<feature type="compositionally biased region" description="Gly residues" evidence="3">
    <location>
        <begin position="415"/>
        <end position="427"/>
    </location>
</feature>
<reference evidence="4 5" key="1">
    <citation type="submission" date="2018-03" db="EMBL/GenBank/DDBJ databases">
        <authorList>
            <person name="Guldener U."/>
        </authorList>
    </citation>
    <scope>NUCLEOTIDE SEQUENCE [LARGE SCALE GENOMIC DNA]</scope>
    <source>
        <strain evidence="4 5">DAOM196992</strain>
    </source>
</reference>
<feature type="compositionally biased region" description="Basic and acidic residues" evidence="3">
    <location>
        <begin position="621"/>
        <end position="633"/>
    </location>
</feature>
<feature type="compositionally biased region" description="Low complexity" evidence="3">
    <location>
        <begin position="200"/>
        <end position="214"/>
    </location>
</feature>
<feature type="region of interest" description="Disordered" evidence="3">
    <location>
        <begin position="530"/>
        <end position="569"/>
    </location>
</feature>
<feature type="compositionally biased region" description="Low complexity" evidence="3">
    <location>
        <begin position="690"/>
        <end position="701"/>
    </location>
</feature>
<gene>
    <name evidence="4" type="ORF">PSFLO_06916</name>
</gene>
<name>A0A5C3FAG2_9BASI</name>
<proteinExistence type="predicted"/>
<dbReference type="InterPro" id="IPR050613">
    <property type="entry name" value="Sec_Metabolite_Reg"/>
</dbReference>
<dbReference type="EMBL" id="OOIP01000027">
    <property type="protein sequence ID" value="SPO41434.1"/>
    <property type="molecule type" value="Genomic_DNA"/>
</dbReference>
<protein>
    <recommendedName>
        <fullName evidence="6">Transcription factor domain-containing protein</fullName>
    </recommendedName>
</protein>
<sequence>MRHSNGNHSIHCQAAARLPGPRSERQTGTTTKTSFKEVAADLLCLYSRQLDVFFLWPPSQFSSIFKVFHTFYRPDDLASMQQQPDYLALFVSMLCLSIDLAPPTYALTNTSITRIKDRHRLIQGWHAIFLDAIERCDMLHSPTLPAVQALCIFQAHFAAKPFNEESLRLFDVLVRAARAMGIDRLGTHGRDVELWRRQDAAQPRQAQPQQQGRRSVNDGEGRAARHAAVRRPTELRASIHSYHSSVCSWAVETFTSRNVAARNAGRAIWTVILACDWARTRFIGYYLIWPNSFSTGYDYDPRTLQFCRGDEPEQERCDNFGAFVAAVSDIGRRHFDLITEAALTDSEVDYGAILALDDELQRFLDSRPPWLRFEDKKDETIRRIQQQAIADHLDGGTGGVSQGRGRVEVSDKGNDGSGSGSGSGNGATGSPPASMPGKARDTVQIIIIITTIFHRIMALHRPFLVLGYRHPERYGRSVERCLASAKHFVKACMRCSEKGLLFVQLAHIHQRMFQVALVLVTHLLFRSTSSSSSHATPSPPLLSTMSLSASPSTQEPRLDHAASSTEEMHAKIQREELKVHEYIYYCITSLEKLDRNSVRSGRLEQLLAACATIRMRRRQMDEVREERRSRHIDGQNAVGRDSGAQGPGVGSKDPAASQQHGGRGDPIPGSSDHASASSPRRKDGAAAGVPSSSSTGPDSPDQLFDPVLLRQLDASLLKLTEMGTHSSSSTDQLGFGADGSETDLDGVWNDIFSALGCEAPPVSGV</sequence>
<dbReference type="PANTHER" id="PTHR31001">
    <property type="entry name" value="UNCHARACTERIZED TRANSCRIPTIONAL REGULATORY PROTEIN"/>
    <property type="match status" value="1"/>
</dbReference>
<feature type="compositionally biased region" description="Basic and acidic residues" evidence="3">
    <location>
        <begin position="556"/>
        <end position="569"/>
    </location>
</feature>
<dbReference type="AlphaFoldDB" id="A0A5C3FAG2"/>
<dbReference type="GO" id="GO:0005634">
    <property type="term" value="C:nucleus"/>
    <property type="evidence" value="ECO:0007669"/>
    <property type="project" value="UniProtKB-SubCell"/>
</dbReference>
<accession>A0A5C3FAG2</accession>
<feature type="compositionally biased region" description="Basic and acidic residues" evidence="3">
    <location>
        <begin position="405"/>
        <end position="414"/>
    </location>
</feature>
<dbReference type="PANTHER" id="PTHR31001:SF90">
    <property type="entry name" value="CENTROMERE DNA-BINDING PROTEIN COMPLEX CBF3 SUBUNIT B"/>
    <property type="match status" value="1"/>
</dbReference>
<evidence type="ECO:0000256" key="1">
    <source>
        <dbReference type="ARBA" id="ARBA00004123"/>
    </source>
</evidence>
<feature type="region of interest" description="Disordered" evidence="3">
    <location>
        <begin position="621"/>
        <end position="704"/>
    </location>
</feature>
<feature type="region of interest" description="Disordered" evidence="3">
    <location>
        <begin position="199"/>
        <end position="231"/>
    </location>
</feature>
<dbReference type="Proteomes" id="UP000323386">
    <property type="component" value="Unassembled WGS sequence"/>
</dbReference>
<dbReference type="OrthoDB" id="4236860at2759"/>
<keyword evidence="2" id="KW-0539">Nucleus</keyword>
<evidence type="ECO:0008006" key="6">
    <source>
        <dbReference type="Google" id="ProtNLM"/>
    </source>
</evidence>
<organism evidence="4 5">
    <name type="scientific">Pseudozyma flocculosa</name>
    <dbReference type="NCBI Taxonomy" id="84751"/>
    <lineage>
        <taxon>Eukaryota</taxon>
        <taxon>Fungi</taxon>
        <taxon>Dikarya</taxon>
        <taxon>Basidiomycota</taxon>
        <taxon>Ustilaginomycotina</taxon>
        <taxon>Ustilaginomycetes</taxon>
        <taxon>Ustilaginales</taxon>
        <taxon>Ustilaginaceae</taxon>
        <taxon>Pseudozyma</taxon>
    </lineage>
</organism>
<evidence type="ECO:0000256" key="2">
    <source>
        <dbReference type="ARBA" id="ARBA00023242"/>
    </source>
</evidence>
<feature type="region of interest" description="Disordered" evidence="3">
    <location>
        <begin position="392"/>
        <end position="437"/>
    </location>
</feature>
<evidence type="ECO:0000313" key="5">
    <source>
        <dbReference type="Proteomes" id="UP000323386"/>
    </source>
</evidence>